<dbReference type="OrthoDB" id="100006at2759"/>
<dbReference type="Proteomes" id="UP000076722">
    <property type="component" value="Unassembled WGS sequence"/>
</dbReference>
<dbReference type="EMBL" id="KV419508">
    <property type="protein sequence ID" value="KZS86409.1"/>
    <property type="molecule type" value="Genomic_DNA"/>
</dbReference>
<evidence type="ECO:0000256" key="1">
    <source>
        <dbReference type="SAM" id="Phobius"/>
    </source>
</evidence>
<reference evidence="2 3" key="1">
    <citation type="journal article" date="2016" name="Mol. Biol. Evol.">
        <title>Comparative Genomics of Early-Diverging Mushroom-Forming Fungi Provides Insights into the Origins of Lignocellulose Decay Capabilities.</title>
        <authorList>
            <person name="Nagy L.G."/>
            <person name="Riley R."/>
            <person name="Tritt A."/>
            <person name="Adam C."/>
            <person name="Daum C."/>
            <person name="Floudas D."/>
            <person name="Sun H."/>
            <person name="Yadav J.S."/>
            <person name="Pangilinan J."/>
            <person name="Larsson K.H."/>
            <person name="Matsuura K."/>
            <person name="Barry K."/>
            <person name="Labutti K."/>
            <person name="Kuo R."/>
            <person name="Ohm R.A."/>
            <person name="Bhattacharya S.S."/>
            <person name="Shirouzu T."/>
            <person name="Yoshinaga Y."/>
            <person name="Martin F.M."/>
            <person name="Grigoriev I.V."/>
            <person name="Hibbett D.S."/>
        </authorList>
    </citation>
    <scope>NUCLEOTIDE SEQUENCE [LARGE SCALE GENOMIC DNA]</scope>
    <source>
        <strain evidence="2 3">HHB9708</strain>
    </source>
</reference>
<evidence type="ECO:0000313" key="2">
    <source>
        <dbReference type="EMBL" id="KZS86409.1"/>
    </source>
</evidence>
<feature type="transmembrane region" description="Helical" evidence="1">
    <location>
        <begin position="20"/>
        <end position="50"/>
    </location>
</feature>
<keyword evidence="3" id="KW-1185">Reference proteome</keyword>
<dbReference type="STRING" id="1314777.A0A164M6I3"/>
<dbReference type="AlphaFoldDB" id="A0A164M6I3"/>
<keyword evidence="1" id="KW-0812">Transmembrane</keyword>
<evidence type="ECO:0008006" key="4">
    <source>
        <dbReference type="Google" id="ProtNLM"/>
    </source>
</evidence>
<keyword evidence="1" id="KW-1133">Transmembrane helix</keyword>
<protein>
    <recommendedName>
        <fullName evidence="4">G-protein coupled receptors family 1 profile domain-containing protein</fullName>
    </recommendedName>
</protein>
<feature type="transmembrane region" description="Helical" evidence="1">
    <location>
        <begin position="62"/>
        <end position="81"/>
    </location>
</feature>
<organism evidence="2 3">
    <name type="scientific">Sistotremastrum niveocremeum HHB9708</name>
    <dbReference type="NCBI Taxonomy" id="1314777"/>
    <lineage>
        <taxon>Eukaryota</taxon>
        <taxon>Fungi</taxon>
        <taxon>Dikarya</taxon>
        <taxon>Basidiomycota</taxon>
        <taxon>Agaricomycotina</taxon>
        <taxon>Agaricomycetes</taxon>
        <taxon>Sistotremastrales</taxon>
        <taxon>Sistotremastraceae</taxon>
        <taxon>Sertulicium</taxon>
        <taxon>Sertulicium niveocremeum</taxon>
    </lineage>
</organism>
<keyword evidence="1" id="KW-0472">Membrane</keyword>
<accession>A0A164M6I3</accession>
<name>A0A164M6I3_9AGAM</name>
<proteinExistence type="predicted"/>
<evidence type="ECO:0000313" key="3">
    <source>
        <dbReference type="Proteomes" id="UP000076722"/>
    </source>
</evidence>
<gene>
    <name evidence="2" type="ORF">SISNIDRAFT_491979</name>
</gene>
<sequence length="144" mass="15641">MESKALDPTLGNVVDSGGSFSFGIRVGIIFTLQTSVLSAILLTALLLYILYQEIKFYRQNKMIELSAMLIYFISLLVSDLIHSVGGLIGIKWVQNAGVLEGAACTAQGMLLQMGDVSSALSMKYKNRPSRARATCILDSDCELN</sequence>